<dbReference type="InterPro" id="IPR050628">
    <property type="entry name" value="SNF2_RAD54_helicase_TF"/>
</dbReference>
<dbReference type="GO" id="GO:0006281">
    <property type="term" value="P:DNA repair"/>
    <property type="evidence" value="ECO:0007669"/>
    <property type="project" value="TreeGrafter"/>
</dbReference>
<dbReference type="eggNOG" id="KOG1001">
    <property type="taxonomic scope" value="Eukaryota"/>
</dbReference>
<keyword evidence="3 5" id="KW-0347">Helicase</keyword>
<dbReference type="InParanoid" id="B8LSV0"/>
<sequence length="203" mass="22908">MSSSKVLKTRDVIQEWFEEGPDTKFMIFAQFRTMTAIFANMCKREDLAYAMGYIQNFSYFTLQIHKINRGLGLLQPYPNPSRFPKKIPISKIMIAALKAGGTGLDITAANKCILVEPWWNYAVQQLAFCLLFRIGQTRAVEIVKLVASNAVDDHMMELQKLKLRNFEGAIGDTTLNLNGVEGQLMGHFGTVEQLPTGKIQITR</sequence>
<dbReference type="PANTHER" id="PTHR45626:SF17">
    <property type="entry name" value="HELICASE-LIKE TRANSCRIPTION FACTOR"/>
    <property type="match status" value="1"/>
</dbReference>
<dbReference type="GO" id="GO:0016787">
    <property type="term" value="F:hydrolase activity"/>
    <property type="evidence" value="ECO:0007669"/>
    <property type="project" value="UniProtKB-KW"/>
</dbReference>
<evidence type="ECO:0000256" key="4">
    <source>
        <dbReference type="ARBA" id="ARBA00022840"/>
    </source>
</evidence>
<name>B8LSV0_TALSN</name>
<evidence type="ECO:0000313" key="6">
    <source>
        <dbReference type="Proteomes" id="UP000001745"/>
    </source>
</evidence>
<dbReference type="PhylomeDB" id="B8LSV0"/>
<dbReference type="GO" id="GO:0003677">
    <property type="term" value="F:DNA binding"/>
    <property type="evidence" value="ECO:0007669"/>
    <property type="project" value="UniProtKB-KW"/>
</dbReference>
<dbReference type="GeneID" id="8107661"/>
<dbReference type="Proteomes" id="UP000001745">
    <property type="component" value="Unassembled WGS sequence"/>
</dbReference>
<reference evidence="6" key="1">
    <citation type="journal article" date="2015" name="Genome Announc.">
        <title>Genome sequence of the AIDS-associated pathogen Penicillium marneffei (ATCC18224) and its near taxonomic relative Talaromyces stipitatus (ATCC10500).</title>
        <authorList>
            <person name="Nierman W.C."/>
            <person name="Fedorova-Abrams N.D."/>
            <person name="Andrianopoulos A."/>
        </authorList>
    </citation>
    <scope>NUCLEOTIDE SEQUENCE [LARGE SCALE GENOMIC DNA]</scope>
    <source>
        <strain evidence="6">ATCC 10500 / CBS 375.48 / QM 6759 / NRRL 1006</strain>
    </source>
</reference>
<dbReference type="OrthoDB" id="1699231at2759"/>
<dbReference type="GO" id="GO:0005634">
    <property type="term" value="C:nucleus"/>
    <property type="evidence" value="ECO:0007669"/>
    <property type="project" value="TreeGrafter"/>
</dbReference>
<proteinExistence type="predicted"/>
<dbReference type="Gene3D" id="3.40.50.300">
    <property type="entry name" value="P-loop containing nucleotide triphosphate hydrolases"/>
    <property type="match status" value="1"/>
</dbReference>
<keyword evidence="4" id="KW-0067">ATP-binding</keyword>
<keyword evidence="5" id="KW-0238">DNA-binding</keyword>
<keyword evidence="6" id="KW-1185">Reference proteome</keyword>
<dbReference type="AlphaFoldDB" id="B8LSV0"/>
<dbReference type="VEuPathDB" id="FungiDB:TSTA_064150"/>
<dbReference type="OMA" id="EENDWIS"/>
<accession>B8LSV0</accession>
<dbReference type="PANTHER" id="PTHR45626">
    <property type="entry name" value="TRANSCRIPTION TERMINATION FACTOR 2-RELATED"/>
    <property type="match status" value="1"/>
</dbReference>
<gene>
    <name evidence="5" type="ORF">TSTA_064150</name>
</gene>
<evidence type="ECO:0000313" key="5">
    <source>
        <dbReference type="EMBL" id="EED22946.1"/>
    </source>
</evidence>
<dbReference type="EMBL" id="EQ962652">
    <property type="protein sequence ID" value="EED22946.1"/>
    <property type="molecule type" value="Genomic_DNA"/>
</dbReference>
<evidence type="ECO:0000256" key="2">
    <source>
        <dbReference type="ARBA" id="ARBA00022801"/>
    </source>
</evidence>
<dbReference type="RefSeq" id="XP_002340333.1">
    <property type="nucleotide sequence ID" value="XM_002340292.1"/>
</dbReference>
<evidence type="ECO:0000256" key="3">
    <source>
        <dbReference type="ARBA" id="ARBA00022806"/>
    </source>
</evidence>
<keyword evidence="1" id="KW-0547">Nucleotide-binding</keyword>
<dbReference type="InterPro" id="IPR027417">
    <property type="entry name" value="P-loop_NTPase"/>
</dbReference>
<dbReference type="GO" id="GO:0005524">
    <property type="term" value="F:ATP binding"/>
    <property type="evidence" value="ECO:0007669"/>
    <property type="project" value="UniProtKB-KW"/>
</dbReference>
<dbReference type="STRING" id="441959.B8LSV0"/>
<organism evidence="5 6">
    <name type="scientific">Talaromyces stipitatus (strain ATCC 10500 / CBS 375.48 / QM 6759 / NRRL 1006)</name>
    <name type="common">Penicillium stipitatum</name>
    <dbReference type="NCBI Taxonomy" id="441959"/>
    <lineage>
        <taxon>Eukaryota</taxon>
        <taxon>Fungi</taxon>
        <taxon>Dikarya</taxon>
        <taxon>Ascomycota</taxon>
        <taxon>Pezizomycotina</taxon>
        <taxon>Eurotiomycetes</taxon>
        <taxon>Eurotiomycetidae</taxon>
        <taxon>Eurotiales</taxon>
        <taxon>Trichocomaceae</taxon>
        <taxon>Talaromyces</taxon>
        <taxon>Talaromyces sect. Talaromyces</taxon>
    </lineage>
</organism>
<dbReference type="InterPro" id="IPR049730">
    <property type="entry name" value="SNF2/RAD54-like_C"/>
</dbReference>
<dbReference type="GO" id="GO:0008094">
    <property type="term" value="F:ATP-dependent activity, acting on DNA"/>
    <property type="evidence" value="ECO:0007669"/>
    <property type="project" value="TreeGrafter"/>
</dbReference>
<dbReference type="SUPFAM" id="SSF52540">
    <property type="entry name" value="P-loop containing nucleoside triphosphate hydrolases"/>
    <property type="match status" value="1"/>
</dbReference>
<dbReference type="HOGENOM" id="CLU_1349693_0_0_1"/>
<keyword evidence="2" id="KW-0378">Hydrolase</keyword>
<evidence type="ECO:0000256" key="1">
    <source>
        <dbReference type="ARBA" id="ARBA00022741"/>
    </source>
</evidence>
<dbReference type="CDD" id="cd18793">
    <property type="entry name" value="SF2_C_SNF"/>
    <property type="match status" value="1"/>
</dbReference>
<protein>
    <submittedName>
        <fullName evidence="5">Chromodomain-helicase-DNA-binding protein, putative</fullName>
    </submittedName>
</protein>
<dbReference type="GO" id="GO:0004386">
    <property type="term" value="F:helicase activity"/>
    <property type="evidence" value="ECO:0007669"/>
    <property type="project" value="UniProtKB-KW"/>
</dbReference>